<proteinExistence type="predicted"/>
<name>A0AAV9FGY1_ACOCL</name>
<dbReference type="SUPFAM" id="SSF53756">
    <property type="entry name" value="UDP-Glycosyltransferase/glycogen phosphorylase"/>
    <property type="match status" value="1"/>
</dbReference>
<gene>
    <name evidence="2" type="ORF">QJS10_CPA01g01308</name>
</gene>
<feature type="region of interest" description="Disordered" evidence="1">
    <location>
        <begin position="77"/>
        <end position="109"/>
    </location>
</feature>
<dbReference type="Gene3D" id="3.40.50.2000">
    <property type="entry name" value="Glycogen Phosphorylase B"/>
    <property type="match status" value="1"/>
</dbReference>
<dbReference type="EMBL" id="JAUJYO010000001">
    <property type="protein sequence ID" value="KAK1324964.1"/>
    <property type="molecule type" value="Genomic_DNA"/>
</dbReference>
<feature type="compositionally biased region" description="Basic and acidic residues" evidence="1">
    <location>
        <begin position="77"/>
        <end position="98"/>
    </location>
</feature>
<dbReference type="AlphaFoldDB" id="A0AAV9FGY1"/>
<accession>A0AAV9FGY1</accession>
<organism evidence="2 3">
    <name type="scientific">Acorus calamus</name>
    <name type="common">Sweet flag</name>
    <dbReference type="NCBI Taxonomy" id="4465"/>
    <lineage>
        <taxon>Eukaryota</taxon>
        <taxon>Viridiplantae</taxon>
        <taxon>Streptophyta</taxon>
        <taxon>Embryophyta</taxon>
        <taxon>Tracheophyta</taxon>
        <taxon>Spermatophyta</taxon>
        <taxon>Magnoliopsida</taxon>
        <taxon>Liliopsida</taxon>
        <taxon>Acoraceae</taxon>
        <taxon>Acorus</taxon>
    </lineage>
</organism>
<feature type="compositionally biased region" description="Gly residues" evidence="1">
    <location>
        <begin position="99"/>
        <end position="109"/>
    </location>
</feature>
<keyword evidence="3" id="KW-1185">Reference proteome</keyword>
<evidence type="ECO:0000313" key="2">
    <source>
        <dbReference type="EMBL" id="KAK1324964.1"/>
    </source>
</evidence>
<protein>
    <submittedName>
        <fullName evidence="2">Uncharacterized protein</fullName>
    </submittedName>
</protein>
<evidence type="ECO:0000313" key="3">
    <source>
        <dbReference type="Proteomes" id="UP001180020"/>
    </source>
</evidence>
<reference evidence="2" key="2">
    <citation type="submission" date="2023-06" db="EMBL/GenBank/DDBJ databases">
        <authorList>
            <person name="Ma L."/>
            <person name="Liu K.-W."/>
            <person name="Li Z."/>
            <person name="Hsiao Y.-Y."/>
            <person name="Qi Y."/>
            <person name="Fu T."/>
            <person name="Tang G."/>
            <person name="Zhang D."/>
            <person name="Sun W.-H."/>
            <person name="Liu D.-K."/>
            <person name="Li Y."/>
            <person name="Chen G.-Z."/>
            <person name="Liu X.-D."/>
            <person name="Liao X.-Y."/>
            <person name="Jiang Y.-T."/>
            <person name="Yu X."/>
            <person name="Hao Y."/>
            <person name="Huang J."/>
            <person name="Zhao X.-W."/>
            <person name="Ke S."/>
            <person name="Chen Y.-Y."/>
            <person name="Wu W.-L."/>
            <person name="Hsu J.-L."/>
            <person name="Lin Y.-F."/>
            <person name="Huang M.-D."/>
            <person name="Li C.-Y."/>
            <person name="Huang L."/>
            <person name="Wang Z.-W."/>
            <person name="Zhao X."/>
            <person name="Zhong W.-Y."/>
            <person name="Peng D.-H."/>
            <person name="Ahmad S."/>
            <person name="Lan S."/>
            <person name="Zhang J.-S."/>
            <person name="Tsai W.-C."/>
            <person name="Van De Peer Y."/>
            <person name="Liu Z.-J."/>
        </authorList>
    </citation>
    <scope>NUCLEOTIDE SEQUENCE</scope>
    <source>
        <strain evidence="2">CP</strain>
        <tissue evidence="2">Leaves</tissue>
    </source>
</reference>
<dbReference type="Proteomes" id="UP001180020">
    <property type="component" value="Unassembled WGS sequence"/>
</dbReference>
<sequence>MCEDQFYNERLVVEVLGVGIAVGAEVWTMTAEERTVIERGKVAEAVGRVMGGGDMAVGLWRSVREVAEMARRAVEKGESSYGDLERQTSDAIDIKGDDAGGGVSRGWEG</sequence>
<evidence type="ECO:0000256" key="1">
    <source>
        <dbReference type="SAM" id="MobiDB-lite"/>
    </source>
</evidence>
<comment type="caution">
    <text evidence="2">The sequence shown here is derived from an EMBL/GenBank/DDBJ whole genome shotgun (WGS) entry which is preliminary data.</text>
</comment>
<reference evidence="2" key="1">
    <citation type="journal article" date="2023" name="Nat. Commun.">
        <title>Diploid and tetraploid genomes of Acorus and the evolution of monocots.</title>
        <authorList>
            <person name="Ma L."/>
            <person name="Liu K.W."/>
            <person name="Li Z."/>
            <person name="Hsiao Y.Y."/>
            <person name="Qi Y."/>
            <person name="Fu T."/>
            <person name="Tang G.D."/>
            <person name="Zhang D."/>
            <person name="Sun W.H."/>
            <person name="Liu D.K."/>
            <person name="Li Y."/>
            <person name="Chen G.Z."/>
            <person name="Liu X.D."/>
            <person name="Liao X.Y."/>
            <person name="Jiang Y.T."/>
            <person name="Yu X."/>
            <person name="Hao Y."/>
            <person name="Huang J."/>
            <person name="Zhao X.W."/>
            <person name="Ke S."/>
            <person name="Chen Y.Y."/>
            <person name="Wu W.L."/>
            <person name="Hsu J.L."/>
            <person name="Lin Y.F."/>
            <person name="Huang M.D."/>
            <person name="Li C.Y."/>
            <person name="Huang L."/>
            <person name="Wang Z.W."/>
            <person name="Zhao X."/>
            <person name="Zhong W.Y."/>
            <person name="Peng D.H."/>
            <person name="Ahmad S."/>
            <person name="Lan S."/>
            <person name="Zhang J.S."/>
            <person name="Tsai W.C."/>
            <person name="Van de Peer Y."/>
            <person name="Liu Z.J."/>
        </authorList>
    </citation>
    <scope>NUCLEOTIDE SEQUENCE</scope>
    <source>
        <strain evidence="2">CP</strain>
    </source>
</reference>